<dbReference type="FunFam" id="3.20.20.70:FF:000045">
    <property type="entry name" value="2-isopropylmalate synthase"/>
    <property type="match status" value="1"/>
</dbReference>
<evidence type="ECO:0000256" key="9">
    <source>
        <dbReference type="ARBA" id="ARBA00022723"/>
    </source>
</evidence>
<dbReference type="AlphaFoldDB" id="A0A316UGR8"/>
<evidence type="ECO:0000313" key="13">
    <source>
        <dbReference type="EMBL" id="PWN24517.1"/>
    </source>
</evidence>
<keyword evidence="9" id="KW-0479">Metal-binding</keyword>
<dbReference type="EC" id="2.3.3.13" evidence="5"/>
<name>A0A316UGR8_9BASI</name>
<dbReference type="SUPFAM" id="SSF110921">
    <property type="entry name" value="2-isopropylmalate synthase LeuA, allosteric (dimerisation) domain"/>
    <property type="match status" value="1"/>
</dbReference>
<dbReference type="Gene3D" id="3.30.160.270">
    <property type="match status" value="1"/>
</dbReference>
<keyword evidence="7" id="KW-0028">Amino-acid biosynthesis</keyword>
<dbReference type="GO" id="GO:0009098">
    <property type="term" value="P:L-leucine biosynthetic process"/>
    <property type="evidence" value="ECO:0007669"/>
    <property type="project" value="UniProtKB-KW"/>
</dbReference>
<sequence length="643" mass="69586">MSSQTQTQTPATAMNPGKKYRPFTPIDLPNRQWPSRIQKTSPIWTSVDLRDGNQALVNPMSGTQKLRFFQKLVQVGFKEIEVSFPSSGETDFNFTREIIEKGMIPDDVWIQVLTPARPELIRKTFECIKGAKKVILHMYNATSPLFRTVVFGNSQDKTIDLAVTHTKLVTELMDEYSRPENGGTQFRYEYSPETFSQTEPDFALRVCEAVREAYGRSSPQNKIIFNLPATVEVGPPNHYADMIEYFCTHISHRDHITVSLHPHNDRGCAVAAVELGLLAGADRVEGCLFGNGERTGNVDIVTLALNCYSQGIAPGPLDLSDVQGIVDVVSGCNDIAVHPRHPYAGELVFTAFSGSHQDAIKKGFKAQEERAAKGDLTWDIPYLPIDPADVGCSYEAIIRVNSQSGKGGIAYLVAQSLGLDLPRKMQMAFYSIIQEVADRTSKEMVTEDITRAFCQTYHVPHLTLGKNEGRLTLKSFSLADDVPPGVAAAATSNGDGSETPRYRRLEGLVSLDGKTPTQVTGRGNGALSAMCDALSSAFGIQASIREYSEHAITRPGIGAAGAPDARVKLTRSQAASYVELVDAGASEGEATGLPQKAKGFWGVGIDTDVTAAGLKAILSAASNLMQPQAIVEQAAAAVEAAAK</sequence>
<evidence type="ECO:0000256" key="10">
    <source>
        <dbReference type="ARBA" id="ARBA00023304"/>
    </source>
</evidence>
<feature type="domain" description="Pyruvate carboxyltransferase" evidence="12">
    <location>
        <begin position="42"/>
        <end position="323"/>
    </location>
</feature>
<evidence type="ECO:0000256" key="6">
    <source>
        <dbReference type="ARBA" id="ARBA00022430"/>
    </source>
</evidence>
<dbReference type="PROSITE" id="PS00816">
    <property type="entry name" value="AIPM_HOMOCIT_SYNTH_2"/>
    <property type="match status" value="1"/>
</dbReference>
<protein>
    <recommendedName>
        <fullName evidence="5">2-isopropylmalate synthase</fullName>
        <ecNumber evidence="5">2.3.3.13</ecNumber>
    </recommendedName>
</protein>
<evidence type="ECO:0000256" key="5">
    <source>
        <dbReference type="ARBA" id="ARBA00012973"/>
    </source>
</evidence>
<dbReference type="HAMAP" id="MF_00572">
    <property type="entry name" value="LeuA_type2"/>
    <property type="match status" value="1"/>
</dbReference>
<accession>A0A316UGR8</accession>
<comment type="cofactor">
    <cofactor evidence="2">
        <name>a divalent metal cation</name>
        <dbReference type="ChEBI" id="CHEBI:60240"/>
    </cofactor>
</comment>
<dbReference type="InterPro" id="IPR000891">
    <property type="entry name" value="PYR_CT"/>
</dbReference>
<dbReference type="InterPro" id="IPR002034">
    <property type="entry name" value="AIPM/Hcit_synth_CS"/>
</dbReference>
<dbReference type="InterPro" id="IPR039371">
    <property type="entry name" value="LeuA_N_DRE-TIM"/>
</dbReference>
<dbReference type="InterPro" id="IPR013785">
    <property type="entry name" value="Aldolase_TIM"/>
</dbReference>
<dbReference type="CDD" id="cd07942">
    <property type="entry name" value="DRE_TIM_LeuA"/>
    <property type="match status" value="1"/>
</dbReference>
<evidence type="ECO:0000256" key="2">
    <source>
        <dbReference type="ARBA" id="ARBA00001968"/>
    </source>
</evidence>
<dbReference type="PANTHER" id="PTHR46911">
    <property type="match status" value="1"/>
</dbReference>
<organism evidence="13 14">
    <name type="scientific">Jaminaea rosea</name>
    <dbReference type="NCBI Taxonomy" id="1569628"/>
    <lineage>
        <taxon>Eukaryota</taxon>
        <taxon>Fungi</taxon>
        <taxon>Dikarya</taxon>
        <taxon>Basidiomycota</taxon>
        <taxon>Ustilaginomycotina</taxon>
        <taxon>Exobasidiomycetes</taxon>
        <taxon>Microstromatales</taxon>
        <taxon>Microstromatales incertae sedis</taxon>
        <taxon>Jaminaea</taxon>
    </lineage>
</organism>
<comment type="pathway">
    <text evidence="3">Amino-acid biosynthesis; L-leucine biosynthesis; L-leucine from 3-methyl-2-oxobutanoate: step 1/4.</text>
</comment>
<dbReference type="SMART" id="SM00917">
    <property type="entry name" value="LeuA_dimer"/>
    <property type="match status" value="1"/>
</dbReference>
<dbReference type="EMBL" id="KZ819680">
    <property type="protein sequence ID" value="PWN24517.1"/>
    <property type="molecule type" value="Genomic_DNA"/>
</dbReference>
<dbReference type="RefSeq" id="XP_025359129.1">
    <property type="nucleotide sequence ID" value="XM_025509438.1"/>
</dbReference>
<reference evidence="13 14" key="1">
    <citation type="journal article" date="2018" name="Mol. Biol. Evol.">
        <title>Broad Genomic Sampling Reveals a Smut Pathogenic Ancestry of the Fungal Clade Ustilaginomycotina.</title>
        <authorList>
            <person name="Kijpornyongpan T."/>
            <person name="Mondo S.J."/>
            <person name="Barry K."/>
            <person name="Sandor L."/>
            <person name="Lee J."/>
            <person name="Lipzen A."/>
            <person name="Pangilinan J."/>
            <person name="LaButti K."/>
            <person name="Hainaut M."/>
            <person name="Henrissat B."/>
            <person name="Grigoriev I.V."/>
            <person name="Spatafora J.W."/>
            <person name="Aime M.C."/>
        </authorList>
    </citation>
    <scope>NUCLEOTIDE SEQUENCE [LARGE SCALE GENOMIC DNA]</scope>
    <source>
        <strain evidence="13 14">MCA 5214</strain>
    </source>
</reference>
<comment type="similarity">
    <text evidence="4">Belongs to the alpha-IPM synthase/homocitrate synthase family. LeuA type 2 subfamily.</text>
</comment>
<dbReference type="NCBIfam" id="TIGR00970">
    <property type="entry name" value="leuA_yeast"/>
    <property type="match status" value="1"/>
</dbReference>
<dbReference type="OrthoDB" id="418791at2759"/>
<dbReference type="InterPro" id="IPR036230">
    <property type="entry name" value="LeuA_allosteric_dom_sf"/>
</dbReference>
<proteinExistence type="inferred from homology"/>
<keyword evidence="14" id="KW-1185">Reference proteome</keyword>
<dbReference type="GeneID" id="37031261"/>
<dbReference type="GO" id="GO:0046872">
    <property type="term" value="F:metal ion binding"/>
    <property type="evidence" value="ECO:0007669"/>
    <property type="project" value="UniProtKB-KW"/>
</dbReference>
<dbReference type="Pfam" id="PF00682">
    <property type="entry name" value="HMGL-like"/>
    <property type="match status" value="1"/>
</dbReference>
<evidence type="ECO:0000256" key="11">
    <source>
        <dbReference type="SAM" id="MobiDB-lite"/>
    </source>
</evidence>
<dbReference type="SUPFAM" id="SSF51569">
    <property type="entry name" value="Aldolase"/>
    <property type="match status" value="1"/>
</dbReference>
<dbReference type="Pfam" id="PF22615">
    <property type="entry name" value="IPMS_D2"/>
    <property type="match status" value="1"/>
</dbReference>
<keyword evidence="10" id="KW-0100">Branched-chain amino acid biosynthesis</keyword>
<evidence type="ECO:0000313" key="14">
    <source>
        <dbReference type="Proteomes" id="UP000245884"/>
    </source>
</evidence>
<evidence type="ECO:0000259" key="12">
    <source>
        <dbReference type="PROSITE" id="PS50991"/>
    </source>
</evidence>
<dbReference type="STRING" id="1569628.A0A316UGR8"/>
<dbReference type="Gene3D" id="3.20.20.70">
    <property type="entry name" value="Aldolase class I"/>
    <property type="match status" value="1"/>
</dbReference>
<gene>
    <name evidence="13" type="ORF">BDZ90DRAFT_282177</name>
</gene>
<evidence type="ECO:0000256" key="7">
    <source>
        <dbReference type="ARBA" id="ARBA00022605"/>
    </source>
</evidence>
<dbReference type="Pfam" id="PF08502">
    <property type="entry name" value="LeuA_dimer"/>
    <property type="match status" value="1"/>
</dbReference>
<keyword evidence="6" id="KW-0432">Leucine biosynthesis</keyword>
<evidence type="ECO:0000256" key="1">
    <source>
        <dbReference type="ARBA" id="ARBA00000064"/>
    </source>
</evidence>
<evidence type="ECO:0000256" key="3">
    <source>
        <dbReference type="ARBA" id="ARBA00004689"/>
    </source>
</evidence>
<dbReference type="PROSITE" id="PS00815">
    <property type="entry name" value="AIPM_HOMOCIT_SYNTH_1"/>
    <property type="match status" value="1"/>
</dbReference>
<dbReference type="SUPFAM" id="SSF89000">
    <property type="entry name" value="post-HMGL domain-like"/>
    <property type="match status" value="1"/>
</dbReference>
<dbReference type="InterPro" id="IPR013709">
    <property type="entry name" value="2-isopropylmalate_synth_dimer"/>
</dbReference>
<feature type="region of interest" description="Disordered" evidence="11">
    <location>
        <begin position="1"/>
        <end position="25"/>
    </location>
</feature>
<evidence type="ECO:0000256" key="8">
    <source>
        <dbReference type="ARBA" id="ARBA00022679"/>
    </source>
</evidence>
<keyword evidence="8" id="KW-0808">Transferase</keyword>
<dbReference type="InterPro" id="IPR005668">
    <property type="entry name" value="IPM_Synthase"/>
</dbReference>
<evidence type="ECO:0000256" key="4">
    <source>
        <dbReference type="ARBA" id="ARBA00009767"/>
    </source>
</evidence>
<comment type="catalytic activity">
    <reaction evidence="1">
        <text>3-methyl-2-oxobutanoate + acetyl-CoA + H2O = (2S)-2-isopropylmalate + CoA + H(+)</text>
        <dbReference type="Rhea" id="RHEA:21524"/>
        <dbReference type="ChEBI" id="CHEBI:1178"/>
        <dbReference type="ChEBI" id="CHEBI:11851"/>
        <dbReference type="ChEBI" id="CHEBI:15377"/>
        <dbReference type="ChEBI" id="CHEBI:15378"/>
        <dbReference type="ChEBI" id="CHEBI:57287"/>
        <dbReference type="ChEBI" id="CHEBI:57288"/>
        <dbReference type="EC" id="2.3.3.13"/>
    </reaction>
</comment>
<dbReference type="PANTHER" id="PTHR46911:SF1">
    <property type="entry name" value="2-ISOPROPYLMALATE SYNTHASE"/>
    <property type="match status" value="1"/>
</dbReference>
<dbReference type="NCBIfam" id="NF002991">
    <property type="entry name" value="PRK03739.1"/>
    <property type="match status" value="1"/>
</dbReference>
<dbReference type="InterPro" id="IPR054692">
    <property type="entry name" value="LeuA-like_post-cat"/>
</dbReference>
<dbReference type="PROSITE" id="PS50991">
    <property type="entry name" value="PYR_CT"/>
    <property type="match status" value="1"/>
</dbReference>
<dbReference type="Proteomes" id="UP000245884">
    <property type="component" value="Unassembled WGS sequence"/>
</dbReference>
<dbReference type="GO" id="GO:0003852">
    <property type="term" value="F:2-isopropylmalate synthase activity"/>
    <property type="evidence" value="ECO:0007669"/>
    <property type="project" value="UniProtKB-EC"/>
</dbReference>
<dbReference type="GO" id="GO:0005739">
    <property type="term" value="C:mitochondrion"/>
    <property type="evidence" value="ECO:0007669"/>
    <property type="project" value="TreeGrafter"/>
</dbReference>